<evidence type="ECO:0000313" key="2">
    <source>
        <dbReference type="Proteomes" id="UP000835052"/>
    </source>
</evidence>
<organism evidence="1 2">
    <name type="scientific">Caenorhabditis auriculariae</name>
    <dbReference type="NCBI Taxonomy" id="2777116"/>
    <lineage>
        <taxon>Eukaryota</taxon>
        <taxon>Metazoa</taxon>
        <taxon>Ecdysozoa</taxon>
        <taxon>Nematoda</taxon>
        <taxon>Chromadorea</taxon>
        <taxon>Rhabditida</taxon>
        <taxon>Rhabditina</taxon>
        <taxon>Rhabditomorpha</taxon>
        <taxon>Rhabditoidea</taxon>
        <taxon>Rhabditidae</taxon>
        <taxon>Peloderinae</taxon>
        <taxon>Caenorhabditis</taxon>
    </lineage>
</organism>
<evidence type="ECO:0000313" key="1">
    <source>
        <dbReference type="EMBL" id="CAD6186402.1"/>
    </source>
</evidence>
<name>A0A8S1GUD9_9PELO</name>
<sequence length="83" mass="9428">MAWERESRTASASARMAMALHGSPVVRRLQLFCKDKALSIRPRGCLAPDTYVLAALMAFKSVWRVTVRCVIGFWPQQKSQEIF</sequence>
<proteinExistence type="predicted"/>
<comment type="caution">
    <text evidence="1">The sequence shown here is derived from an EMBL/GenBank/DDBJ whole genome shotgun (WGS) entry which is preliminary data.</text>
</comment>
<accession>A0A8S1GUD9</accession>
<gene>
    <name evidence="1" type="ORF">CAUJ_LOCUS2321</name>
</gene>
<keyword evidence="2" id="KW-1185">Reference proteome</keyword>
<dbReference type="Proteomes" id="UP000835052">
    <property type="component" value="Unassembled WGS sequence"/>
</dbReference>
<reference evidence="1" key="1">
    <citation type="submission" date="2020-10" db="EMBL/GenBank/DDBJ databases">
        <authorList>
            <person name="Kikuchi T."/>
        </authorList>
    </citation>
    <scope>NUCLEOTIDE SEQUENCE</scope>
    <source>
        <strain evidence="1">NKZ352</strain>
    </source>
</reference>
<protein>
    <submittedName>
        <fullName evidence="1">Uncharacterized protein</fullName>
    </submittedName>
</protein>
<dbReference type="AlphaFoldDB" id="A0A8S1GUD9"/>
<dbReference type="EMBL" id="CAJGYM010000004">
    <property type="protein sequence ID" value="CAD6186402.1"/>
    <property type="molecule type" value="Genomic_DNA"/>
</dbReference>